<reference evidence="2" key="2">
    <citation type="submission" date="2010-06" db="EMBL/GenBank/DDBJ databases">
        <title>The basis of rapid genome size change in Arabidopsis.</title>
        <authorList>
            <person name="Bakker E."/>
            <person name="Bergelson J."/>
            <person name="Cheng J.F."/>
            <person name="Clark R.M."/>
            <person name="Fawcett J."/>
            <person name="Gaut B."/>
            <person name="Grigoriev I."/>
            <person name="Gundlach H."/>
            <person name="Guo Y."/>
            <person name="Haberer G."/>
            <person name="Hollister J."/>
            <person name="Hu T.T."/>
            <person name="Mayer K.F.X."/>
            <person name="Nasrallah J."/>
            <person name="Nordborg M."/>
            <person name="Otillar R."/>
            <person name="Pattyn P."/>
            <person name="Schmutz J."/>
            <person name="Spannagl M."/>
            <person name="van de Peer Y."/>
            <person name="Wang X."/>
            <person name="Weigel D."/>
            <person name="Yang L."/>
        </authorList>
    </citation>
    <scope>NUCLEOTIDE SEQUENCE</scope>
</reference>
<keyword evidence="3" id="KW-1185">Reference proteome</keyword>
<gene>
    <name evidence="2" type="ORF">ARALYDRAFT_918378</name>
    <name evidence="1" type="ORF">ARALYDRAFT_920653</name>
</gene>
<dbReference type="EMBL" id="GL349010">
    <property type="protein sequence ID" value="EFH38746.1"/>
    <property type="molecule type" value="Genomic_DNA"/>
</dbReference>
<dbReference type="AlphaFoldDB" id="D7MSD5"/>
<proteinExistence type="predicted"/>
<protein>
    <submittedName>
        <fullName evidence="2">Uncharacterized protein</fullName>
    </submittedName>
</protein>
<organism evidence="3">
    <name type="scientific">Arabidopsis lyrata subsp. lyrata</name>
    <name type="common">Lyre-leaved rock-cress</name>
    <dbReference type="NCBI Taxonomy" id="81972"/>
    <lineage>
        <taxon>Eukaryota</taxon>
        <taxon>Viridiplantae</taxon>
        <taxon>Streptophyta</taxon>
        <taxon>Embryophyta</taxon>
        <taxon>Tracheophyta</taxon>
        <taxon>Spermatophyta</taxon>
        <taxon>Magnoliopsida</taxon>
        <taxon>eudicotyledons</taxon>
        <taxon>Gunneridae</taxon>
        <taxon>Pentapetalae</taxon>
        <taxon>rosids</taxon>
        <taxon>malvids</taxon>
        <taxon>Brassicales</taxon>
        <taxon>Brassicaceae</taxon>
        <taxon>Camelineae</taxon>
        <taxon>Arabidopsis</taxon>
    </lineage>
</organism>
<dbReference type="EMBL" id="GL348720">
    <property type="protein sequence ID" value="EFH40479.1"/>
    <property type="molecule type" value="Genomic_DNA"/>
</dbReference>
<accession>D7MSD5</accession>
<evidence type="ECO:0000313" key="2">
    <source>
        <dbReference type="EMBL" id="EFH40479.1"/>
    </source>
</evidence>
<reference evidence="2" key="1">
    <citation type="submission" date="2009-11" db="EMBL/GenBank/DDBJ databases">
        <authorList>
            <consortium name="US DOE Joint Genome Institute (JGI-PGF)"/>
            <person name="Ottilar R."/>
            <person name="Schmutz J."/>
            <person name="Salamov A."/>
            <person name="Cheng J.F."/>
            <person name="Lucas S."/>
            <person name="Pitluck S."/>
            <person name="Gundlach H."/>
            <person name="Guo Y."/>
            <person name="Haberer G."/>
            <person name="Nasrallah J."/>
            <person name="Mayer K.F.X."/>
            <person name="van de Peer Y."/>
            <person name="Weigel D."/>
            <person name="Grigoriev I.V."/>
        </authorList>
    </citation>
    <scope>NUCLEOTIDE SEQUENCE</scope>
</reference>
<evidence type="ECO:0000313" key="3">
    <source>
        <dbReference type="Proteomes" id="UP000008694"/>
    </source>
</evidence>
<dbReference type="Gramene" id="scaffold_42900001.1">
    <property type="protein sequence ID" value="scaffold_42900001.1"/>
    <property type="gene ID" value="scaffold_42900001.1"/>
</dbReference>
<dbReference type="HOGENOM" id="CLU_2323612_0_0_1"/>
<sequence length="99" mass="10979">MWPGGCALVLQTLAAGFKLDPLSNRVKESELCAFYLLRQQHLSLLSLWNGTLVNPSLNQSENALGSFVLFEDVKSAVSKQISLNKEIQEVSDDAKERDL</sequence>
<reference evidence="3" key="3">
    <citation type="journal article" date="2011" name="Nat. Genet.">
        <title>The Arabidopsis lyrata genome sequence and the basis of rapid genome size change.</title>
        <authorList>
            <person name="Hu T.T."/>
            <person name="Pattyn P."/>
            <person name="Bakker E.G."/>
            <person name="Cao J."/>
            <person name="Cheng J.-F."/>
            <person name="Clark R.M."/>
            <person name="Fahlgren N."/>
            <person name="Fawcett J.A."/>
            <person name="Grimwood J."/>
            <person name="Gundlach H."/>
            <person name="Haberer G."/>
            <person name="Hollister J.D."/>
            <person name="Ossowski S."/>
            <person name="Ottilar R.P."/>
            <person name="Salamov A.A."/>
            <person name="Schneeberger K."/>
            <person name="Spannagl M."/>
            <person name="Wang X."/>
            <person name="Yang L."/>
            <person name="Nasrallah M.E."/>
            <person name="Bergelson J."/>
            <person name="Carrington J.C."/>
            <person name="Gaut B.S."/>
            <person name="Schmutz J."/>
            <person name="Mayer K.F.X."/>
            <person name="Van de Peer Y."/>
            <person name="Grigoriev I.V."/>
            <person name="Nordborg M."/>
            <person name="Weigel D."/>
            <person name="Guo Y.-L."/>
        </authorList>
    </citation>
    <scope>NUCLEOTIDE SEQUENCE [LARGE SCALE GENOMIC DNA]</scope>
    <source>
        <strain evidence="3">cv. MN47</strain>
    </source>
</reference>
<evidence type="ECO:0000313" key="1">
    <source>
        <dbReference type="EMBL" id="EFH38746.1"/>
    </source>
</evidence>
<dbReference type="Gramene" id="scaffold_801778.1">
    <property type="protein sequence ID" value="scaffold_801778.1"/>
    <property type="gene ID" value="scaffold_801778.1"/>
</dbReference>
<dbReference type="STRING" id="81972.D7MSD5"/>
<name>D7MSD5_ARALL</name>
<dbReference type="Proteomes" id="UP000008694">
    <property type="component" value="Unassembled WGS sequence"/>
</dbReference>